<dbReference type="AlphaFoldDB" id="A0A1C5J7U6"/>
<evidence type="ECO:0000313" key="1">
    <source>
        <dbReference type="EMBL" id="SCG66116.1"/>
    </source>
</evidence>
<protein>
    <submittedName>
        <fullName evidence="1">Methylaspartate mutase sigma subunit</fullName>
    </submittedName>
</protein>
<accession>A0A1C5J7U6</accession>
<evidence type="ECO:0000313" key="2">
    <source>
        <dbReference type="Proteomes" id="UP000198210"/>
    </source>
</evidence>
<dbReference type="Gene3D" id="3.40.50.280">
    <property type="entry name" value="Cobalamin-binding domain"/>
    <property type="match status" value="1"/>
</dbReference>
<dbReference type="InterPro" id="IPR036724">
    <property type="entry name" value="Cobalamin-bd_sf"/>
</dbReference>
<dbReference type="SUPFAM" id="SSF52242">
    <property type="entry name" value="Cobalamin (vitamin B12)-binding domain"/>
    <property type="match status" value="1"/>
</dbReference>
<dbReference type="EMBL" id="LT607751">
    <property type="protein sequence ID" value="SCG66116.1"/>
    <property type="molecule type" value="Genomic_DNA"/>
</dbReference>
<gene>
    <name evidence="1" type="ORF">GA0074704_4171</name>
</gene>
<dbReference type="Proteomes" id="UP000198210">
    <property type="component" value="Chromosome I"/>
</dbReference>
<proteinExistence type="predicted"/>
<reference evidence="1 2" key="1">
    <citation type="submission" date="2016-06" db="EMBL/GenBank/DDBJ databases">
        <authorList>
            <person name="Kjaerup R.B."/>
            <person name="Dalgaard T.S."/>
            <person name="Juul-Madsen H.R."/>
        </authorList>
    </citation>
    <scope>NUCLEOTIDE SEQUENCE [LARGE SCALE GENOMIC DNA]</scope>
    <source>
        <strain evidence="1 2">DSM 45097</strain>
    </source>
</reference>
<sequence>MNSISRGRPRRFVVTSLSSDAHTWNLVFLQLFLEERGGQVLNLGACTPDDLIITECRKARPDVLVVSTVNGHGHIDGNRLIRKIRQDAELADMYAVIGGKLGISGDSDAHFGVELMAAGFDATFEATTARSDELVSFLECLAVGPVGRRMLSASEARGGHAA</sequence>
<organism evidence="1 2">
    <name type="scientific">Micromonospora siamensis</name>
    <dbReference type="NCBI Taxonomy" id="299152"/>
    <lineage>
        <taxon>Bacteria</taxon>
        <taxon>Bacillati</taxon>
        <taxon>Actinomycetota</taxon>
        <taxon>Actinomycetes</taxon>
        <taxon>Micromonosporales</taxon>
        <taxon>Micromonosporaceae</taxon>
        <taxon>Micromonospora</taxon>
    </lineage>
</organism>
<keyword evidence="2" id="KW-1185">Reference proteome</keyword>
<name>A0A1C5J7U6_9ACTN</name>
<dbReference type="GO" id="GO:0046872">
    <property type="term" value="F:metal ion binding"/>
    <property type="evidence" value="ECO:0007669"/>
    <property type="project" value="InterPro"/>
</dbReference>
<dbReference type="GO" id="GO:0031419">
    <property type="term" value="F:cobalamin binding"/>
    <property type="evidence" value="ECO:0007669"/>
    <property type="project" value="InterPro"/>
</dbReference>